<dbReference type="Proteomes" id="UP001631957">
    <property type="component" value="Unassembled WGS sequence"/>
</dbReference>
<dbReference type="InterPro" id="IPR013762">
    <property type="entry name" value="Integrase-like_cat_sf"/>
</dbReference>
<dbReference type="InterPro" id="IPR002104">
    <property type="entry name" value="Integrase_catalytic"/>
</dbReference>
<name>A0ABW9HXA3_9ACTN</name>
<dbReference type="InterPro" id="IPR010998">
    <property type="entry name" value="Integrase_recombinase_N"/>
</dbReference>
<proteinExistence type="predicted"/>
<dbReference type="Pfam" id="PF00589">
    <property type="entry name" value="Phage_integrase"/>
    <property type="match status" value="1"/>
</dbReference>
<dbReference type="PANTHER" id="PTHR30349:SF91">
    <property type="entry name" value="INTA PROTEIN"/>
    <property type="match status" value="1"/>
</dbReference>
<feature type="region of interest" description="Disordered" evidence="5">
    <location>
        <begin position="1"/>
        <end position="70"/>
    </location>
</feature>
<dbReference type="Gene3D" id="1.10.150.130">
    <property type="match status" value="1"/>
</dbReference>
<keyword evidence="9" id="KW-1185">Reference proteome</keyword>
<protein>
    <submittedName>
        <fullName evidence="8">Tyrosine-type recombinase/integrase</fullName>
    </submittedName>
</protein>
<evidence type="ECO:0000313" key="8">
    <source>
        <dbReference type="EMBL" id="MFM9612730.1"/>
    </source>
</evidence>
<evidence type="ECO:0000256" key="3">
    <source>
        <dbReference type="ARBA" id="ARBA00023172"/>
    </source>
</evidence>
<dbReference type="EMBL" id="JBJVNI010000016">
    <property type="protein sequence ID" value="MFM9612730.1"/>
    <property type="molecule type" value="Genomic_DNA"/>
</dbReference>
<dbReference type="InterPro" id="IPR044068">
    <property type="entry name" value="CB"/>
</dbReference>
<accession>A0ABW9HXA3</accession>
<feature type="domain" description="Core-binding (CB)" evidence="7">
    <location>
        <begin position="75"/>
        <end position="158"/>
    </location>
</feature>
<dbReference type="SUPFAM" id="SSF56349">
    <property type="entry name" value="DNA breaking-rejoining enzymes"/>
    <property type="match status" value="1"/>
</dbReference>
<dbReference type="InterPro" id="IPR050090">
    <property type="entry name" value="Tyrosine_recombinase_XerCD"/>
</dbReference>
<feature type="compositionally biased region" description="Basic and acidic residues" evidence="5">
    <location>
        <begin position="33"/>
        <end position="65"/>
    </location>
</feature>
<dbReference type="PROSITE" id="PS51898">
    <property type="entry name" value="TYR_RECOMBINASE"/>
    <property type="match status" value="1"/>
</dbReference>
<keyword evidence="1" id="KW-0229">DNA integration</keyword>
<dbReference type="Pfam" id="PF14659">
    <property type="entry name" value="Phage_int_SAM_3"/>
    <property type="match status" value="1"/>
</dbReference>
<gene>
    <name evidence="8" type="ORF">ACKI18_28960</name>
</gene>
<keyword evidence="2 4" id="KW-0238">DNA-binding</keyword>
<evidence type="ECO:0000259" key="7">
    <source>
        <dbReference type="PROSITE" id="PS51900"/>
    </source>
</evidence>
<evidence type="ECO:0000256" key="1">
    <source>
        <dbReference type="ARBA" id="ARBA00022908"/>
    </source>
</evidence>
<organism evidence="8 9">
    <name type="scientific">Streptomyces niveiscabiei</name>
    <dbReference type="NCBI Taxonomy" id="164115"/>
    <lineage>
        <taxon>Bacteria</taxon>
        <taxon>Bacillati</taxon>
        <taxon>Actinomycetota</taxon>
        <taxon>Actinomycetes</taxon>
        <taxon>Kitasatosporales</taxon>
        <taxon>Streptomycetaceae</taxon>
        <taxon>Streptomyces</taxon>
    </lineage>
</organism>
<feature type="compositionally biased region" description="Low complexity" evidence="5">
    <location>
        <begin position="418"/>
        <end position="429"/>
    </location>
</feature>
<comment type="caution">
    <text evidence="8">The sequence shown here is derived from an EMBL/GenBank/DDBJ whole genome shotgun (WGS) entry which is preliminary data.</text>
</comment>
<keyword evidence="3" id="KW-0233">DNA recombination</keyword>
<dbReference type="InterPro" id="IPR011010">
    <property type="entry name" value="DNA_brk_join_enz"/>
</dbReference>
<dbReference type="InterPro" id="IPR004107">
    <property type="entry name" value="Integrase_SAM-like_N"/>
</dbReference>
<feature type="region of interest" description="Disordered" evidence="5">
    <location>
        <begin position="406"/>
        <end position="429"/>
    </location>
</feature>
<dbReference type="CDD" id="cd01189">
    <property type="entry name" value="INT_ICEBs1_C_like"/>
    <property type="match status" value="1"/>
</dbReference>
<dbReference type="RefSeq" id="WP_409134775.1">
    <property type="nucleotide sequence ID" value="NZ_JBJVNI010000016.1"/>
</dbReference>
<evidence type="ECO:0000313" key="9">
    <source>
        <dbReference type="Proteomes" id="UP001631957"/>
    </source>
</evidence>
<dbReference type="PANTHER" id="PTHR30349">
    <property type="entry name" value="PHAGE INTEGRASE-RELATED"/>
    <property type="match status" value="1"/>
</dbReference>
<dbReference type="Gene3D" id="1.10.443.10">
    <property type="entry name" value="Intergrase catalytic core"/>
    <property type="match status" value="1"/>
</dbReference>
<evidence type="ECO:0000256" key="4">
    <source>
        <dbReference type="PROSITE-ProRule" id="PRU01248"/>
    </source>
</evidence>
<reference evidence="8 9" key="1">
    <citation type="submission" date="2024-12" db="EMBL/GenBank/DDBJ databases">
        <title>Forecasting of Potato common scab and diversities of Pathogenic streptomyces spp. in china.</title>
        <authorList>
            <person name="Handique U."/>
            <person name="Wu J."/>
        </authorList>
    </citation>
    <scope>NUCLEOTIDE SEQUENCE [LARGE SCALE GENOMIC DNA]</scope>
    <source>
        <strain evidence="8 9">ZRIMU1530</strain>
    </source>
</reference>
<dbReference type="PROSITE" id="PS51900">
    <property type="entry name" value="CB"/>
    <property type="match status" value="1"/>
</dbReference>
<evidence type="ECO:0000256" key="2">
    <source>
        <dbReference type="ARBA" id="ARBA00023125"/>
    </source>
</evidence>
<evidence type="ECO:0000256" key="5">
    <source>
        <dbReference type="SAM" id="MobiDB-lite"/>
    </source>
</evidence>
<sequence>MAESKKRTRQPNGRSSIYLGSDGKWHGRVTVGIRDDGKPDRRHVERKTRDEVAHAVGELERERDKGKVRKPGKAQTVKTWLEHWVEEIAKPYVSENTYDGYEVDVRVHLVPGLGAHRLDRLEPEHLERFYVKMQKNGSAAGTAHHVHRTIRVALGEAVRRGHITTNVAEIAKAPRLEEEDIEPYTVEEIQSLLFEASKLRNSVRWVLALALGLRQGEALGLKWEDVYLDAGYLRTRKNRLRPKYEHGCGATSCGRKPGYCPKRKQIRREFKSTKSRAGRRTIGLPDPLIKLLRKHKEEQDRERRQAGTDWQDKGYVFTSPTGEPLIPNTDYHRWKQLLTDAGVRDGRLHDARHTAATVLLLLGVSDVVVDAIMGWEPGGAARMRARYQHVPVSMLRDVAQQIGNHLWGTPAGAGDGGAEPASDGSQNPD</sequence>
<evidence type="ECO:0000259" key="6">
    <source>
        <dbReference type="PROSITE" id="PS51898"/>
    </source>
</evidence>
<feature type="domain" description="Tyr recombinase" evidence="6">
    <location>
        <begin position="179"/>
        <end position="400"/>
    </location>
</feature>